<evidence type="ECO:0000259" key="2">
    <source>
        <dbReference type="Pfam" id="PF21310"/>
    </source>
</evidence>
<feature type="domain" description="OCRL-1/2 ASH" evidence="2">
    <location>
        <begin position="7"/>
        <end position="38"/>
    </location>
</feature>
<evidence type="ECO:0000256" key="1">
    <source>
        <dbReference type="SAM" id="MobiDB-lite"/>
    </source>
</evidence>
<dbReference type="OrthoDB" id="7862313at2759"/>
<dbReference type="Proteomes" id="UP000267821">
    <property type="component" value="Unassembled WGS sequence"/>
</dbReference>
<feature type="region of interest" description="Disordered" evidence="1">
    <location>
        <begin position="58"/>
        <end position="81"/>
    </location>
</feature>
<dbReference type="InterPro" id="IPR048869">
    <property type="entry name" value="OCRL-1_2_ASH"/>
</dbReference>
<dbReference type="InParanoid" id="A0A3N4MFL6"/>
<feature type="compositionally biased region" description="Basic and acidic residues" evidence="1">
    <location>
        <begin position="65"/>
        <end position="81"/>
    </location>
</feature>
<gene>
    <name evidence="3" type="ORF">L211DRAFT_890837</name>
</gene>
<keyword evidence="4" id="KW-1185">Reference proteome</keyword>
<accession>A0A3N4MFL6</accession>
<reference evidence="3 4" key="1">
    <citation type="journal article" date="2018" name="Nat. Ecol. Evol.">
        <title>Pezizomycetes genomes reveal the molecular basis of ectomycorrhizal truffle lifestyle.</title>
        <authorList>
            <person name="Murat C."/>
            <person name="Payen T."/>
            <person name="Noel B."/>
            <person name="Kuo A."/>
            <person name="Morin E."/>
            <person name="Chen J."/>
            <person name="Kohler A."/>
            <person name="Krizsan K."/>
            <person name="Balestrini R."/>
            <person name="Da Silva C."/>
            <person name="Montanini B."/>
            <person name="Hainaut M."/>
            <person name="Levati E."/>
            <person name="Barry K.W."/>
            <person name="Belfiori B."/>
            <person name="Cichocki N."/>
            <person name="Clum A."/>
            <person name="Dockter R.B."/>
            <person name="Fauchery L."/>
            <person name="Guy J."/>
            <person name="Iotti M."/>
            <person name="Le Tacon F."/>
            <person name="Lindquist E.A."/>
            <person name="Lipzen A."/>
            <person name="Malagnac F."/>
            <person name="Mello A."/>
            <person name="Molinier V."/>
            <person name="Miyauchi S."/>
            <person name="Poulain J."/>
            <person name="Riccioni C."/>
            <person name="Rubini A."/>
            <person name="Sitrit Y."/>
            <person name="Splivallo R."/>
            <person name="Traeger S."/>
            <person name="Wang M."/>
            <person name="Zifcakova L."/>
            <person name="Wipf D."/>
            <person name="Zambonelli A."/>
            <person name="Paolocci F."/>
            <person name="Nowrousian M."/>
            <person name="Ottonello S."/>
            <person name="Baldrian P."/>
            <person name="Spatafora J.W."/>
            <person name="Henrissat B."/>
            <person name="Nagy L.G."/>
            <person name="Aury J.M."/>
            <person name="Wincker P."/>
            <person name="Grigoriev I.V."/>
            <person name="Bonfante P."/>
            <person name="Martin F.M."/>
        </authorList>
    </citation>
    <scope>NUCLEOTIDE SEQUENCE [LARGE SCALE GENOMIC DNA]</scope>
    <source>
        <strain evidence="3 4">ATCC MYA-4762</strain>
    </source>
</reference>
<dbReference type="EMBL" id="ML121530">
    <property type="protein sequence ID" value="RPB27755.1"/>
    <property type="molecule type" value="Genomic_DNA"/>
</dbReference>
<dbReference type="Gene3D" id="2.60.40.10">
    <property type="entry name" value="Immunoglobulins"/>
    <property type="match status" value="1"/>
</dbReference>
<protein>
    <recommendedName>
        <fullName evidence="2">OCRL-1/2 ASH domain-containing protein</fullName>
    </recommendedName>
</protein>
<organism evidence="3 4">
    <name type="scientific">Terfezia boudieri ATCC MYA-4762</name>
    <dbReference type="NCBI Taxonomy" id="1051890"/>
    <lineage>
        <taxon>Eukaryota</taxon>
        <taxon>Fungi</taxon>
        <taxon>Dikarya</taxon>
        <taxon>Ascomycota</taxon>
        <taxon>Pezizomycotina</taxon>
        <taxon>Pezizomycetes</taxon>
        <taxon>Pezizales</taxon>
        <taxon>Pezizaceae</taxon>
        <taxon>Terfezia</taxon>
    </lineage>
</organism>
<dbReference type="InterPro" id="IPR013783">
    <property type="entry name" value="Ig-like_fold"/>
</dbReference>
<name>A0A3N4MFL6_9PEZI</name>
<evidence type="ECO:0000313" key="4">
    <source>
        <dbReference type="Proteomes" id="UP000267821"/>
    </source>
</evidence>
<sequence>MSDVVLLQRLNKGDEELEDILVLHVENGKDTFIPVSGQLMQSCFGRSLQELVSIPEGAGGARSWFSKDRRSEDGQEKKEMRYSAPRELYRITEYLLRQTKNIVEEDCAKESGVENQNGILKLGGHL</sequence>
<evidence type="ECO:0000313" key="3">
    <source>
        <dbReference type="EMBL" id="RPB27755.1"/>
    </source>
</evidence>
<dbReference type="STRING" id="1051890.A0A3N4MFL6"/>
<proteinExistence type="predicted"/>
<dbReference type="AlphaFoldDB" id="A0A3N4MFL6"/>
<dbReference type="Pfam" id="PF21310">
    <property type="entry name" value="OCRL-like_ASH"/>
    <property type="match status" value="1"/>
</dbReference>